<dbReference type="Gene3D" id="2.40.160.50">
    <property type="entry name" value="membrane protein fhac: a member of the omp85/tpsb transporter family"/>
    <property type="match status" value="1"/>
</dbReference>
<evidence type="ECO:0000256" key="4">
    <source>
        <dbReference type="SAM" id="SignalP"/>
    </source>
</evidence>
<evidence type="ECO:0000259" key="6">
    <source>
        <dbReference type="Pfam" id="PF08479"/>
    </source>
</evidence>
<keyword evidence="1" id="KW-1134">Transmembrane beta strand</keyword>
<dbReference type="Pfam" id="PF03865">
    <property type="entry name" value="ShlB"/>
    <property type="match status" value="1"/>
</dbReference>
<dbReference type="Pfam" id="PF08479">
    <property type="entry name" value="POTRA_2"/>
    <property type="match status" value="1"/>
</dbReference>
<dbReference type="Pfam" id="PF17287">
    <property type="entry name" value="POTRA_3"/>
    <property type="match status" value="1"/>
</dbReference>
<dbReference type="RefSeq" id="WP_021720913.1">
    <property type="nucleotide sequence ID" value="NZ_FR892818.1"/>
</dbReference>
<dbReference type="GO" id="GO:0008320">
    <property type="term" value="F:protein transmembrane transporter activity"/>
    <property type="evidence" value="ECO:0007669"/>
    <property type="project" value="TreeGrafter"/>
</dbReference>
<dbReference type="PANTHER" id="PTHR34597:SF3">
    <property type="entry name" value="OUTER MEMBRANE TRANSPORTER CDIB"/>
    <property type="match status" value="1"/>
</dbReference>
<dbReference type="InterPro" id="IPR035251">
    <property type="entry name" value="ShlB_POTRA"/>
</dbReference>
<dbReference type="PANTHER" id="PTHR34597">
    <property type="entry name" value="SLR1661 PROTEIN"/>
    <property type="match status" value="1"/>
</dbReference>
<accession>R6WLC8</accession>
<dbReference type="InterPro" id="IPR013686">
    <property type="entry name" value="Polypept-transport_assoc_ShlB"/>
</dbReference>
<organism evidence="8">
    <name type="scientific">Phascolarctobacterium succinatutens CAG:287</name>
    <dbReference type="NCBI Taxonomy" id="1263101"/>
    <lineage>
        <taxon>Bacteria</taxon>
        <taxon>Bacillati</taxon>
        <taxon>Bacillota</taxon>
        <taxon>Negativicutes</taxon>
        <taxon>Acidaminococcales</taxon>
        <taxon>Acidaminococcaceae</taxon>
        <taxon>Phascolarctobacterium</taxon>
    </lineage>
</organism>
<dbReference type="InterPro" id="IPR051544">
    <property type="entry name" value="TPS_OM_transporter"/>
</dbReference>
<dbReference type="InterPro" id="IPR027282">
    <property type="entry name" value="TPS"/>
</dbReference>
<evidence type="ECO:0000313" key="8">
    <source>
        <dbReference type="EMBL" id="CDD10210.1"/>
    </source>
</evidence>
<feature type="chain" id="PRO_5004423305" evidence="4">
    <location>
        <begin position="25"/>
        <end position="566"/>
    </location>
</feature>
<comment type="caution">
    <text evidence="8">The sequence shown here is derived from an EMBL/GenBank/DDBJ whole genome shotgun (WGS) entry which is preliminary data.</text>
</comment>
<dbReference type="GO" id="GO:0098046">
    <property type="term" value="C:type V protein secretion system complex"/>
    <property type="evidence" value="ECO:0007669"/>
    <property type="project" value="TreeGrafter"/>
</dbReference>
<keyword evidence="2" id="KW-0812">Transmembrane</keyword>
<reference evidence="8" key="1">
    <citation type="submission" date="2012-11" db="EMBL/GenBank/DDBJ databases">
        <title>Dependencies among metagenomic species, viruses, plasmids and units of genetic variation.</title>
        <authorList>
            <person name="Nielsen H.B."/>
            <person name="Almeida M."/>
            <person name="Juncker A.S."/>
            <person name="Rasmussen S."/>
            <person name="Li J."/>
            <person name="Sunagawa S."/>
            <person name="Plichta D."/>
            <person name="Gautier L."/>
            <person name="Le Chatelier E."/>
            <person name="Peletier E."/>
            <person name="Bonde I."/>
            <person name="Nielsen T."/>
            <person name="Manichanh C."/>
            <person name="Arumugam M."/>
            <person name="Batto J."/>
            <person name="Santos M.B.Q.D."/>
            <person name="Blom N."/>
            <person name="Borruel N."/>
            <person name="Burgdorf K.S."/>
            <person name="Boumezbeur F."/>
            <person name="Casellas F."/>
            <person name="Dore J."/>
            <person name="Guarner F."/>
            <person name="Hansen T."/>
            <person name="Hildebrand F."/>
            <person name="Kaas R.S."/>
            <person name="Kennedy S."/>
            <person name="Kristiansen K."/>
            <person name="Kultima J.R."/>
            <person name="Leonard P."/>
            <person name="Levenez F."/>
            <person name="Lund O."/>
            <person name="Moumen B."/>
            <person name="Le Paslier D."/>
            <person name="Pons N."/>
            <person name="Pedersen O."/>
            <person name="Prifti E."/>
            <person name="Qin J."/>
            <person name="Raes J."/>
            <person name="Tap J."/>
            <person name="Tims S."/>
            <person name="Ussery D.W."/>
            <person name="Yamada T."/>
            <person name="MetaHit consortium"/>
            <person name="Renault P."/>
            <person name="Sicheritz-Ponten T."/>
            <person name="Bork P."/>
            <person name="Wang J."/>
            <person name="Brunak S."/>
            <person name="Ehrlich S.D."/>
        </authorList>
    </citation>
    <scope>NUCLEOTIDE SEQUENCE [LARGE SCALE GENOMIC DNA]</scope>
</reference>
<keyword evidence="3" id="KW-0998">Cell outer membrane</keyword>
<keyword evidence="1" id="KW-0472">Membrane</keyword>
<evidence type="ECO:0000256" key="2">
    <source>
        <dbReference type="ARBA" id="ARBA00022692"/>
    </source>
</evidence>
<evidence type="ECO:0000259" key="7">
    <source>
        <dbReference type="Pfam" id="PF17287"/>
    </source>
</evidence>
<name>R6WLC8_9FIRM</name>
<dbReference type="Proteomes" id="UP000014937">
    <property type="component" value="Unassembled WGS sequence"/>
</dbReference>
<dbReference type="HOGENOM" id="CLU_020581_2_0_9"/>
<dbReference type="GO" id="GO:0046819">
    <property type="term" value="P:protein secretion by the type V secretion system"/>
    <property type="evidence" value="ECO:0007669"/>
    <property type="project" value="TreeGrafter"/>
</dbReference>
<feature type="domain" description="Haemolysin activator HlyB C-terminal" evidence="5">
    <location>
        <begin position="215"/>
        <end position="530"/>
    </location>
</feature>
<evidence type="ECO:0000259" key="5">
    <source>
        <dbReference type="Pfam" id="PF03865"/>
    </source>
</evidence>
<dbReference type="PIRSF" id="PIRSF029745">
    <property type="entry name" value="FhaC"/>
    <property type="match status" value="1"/>
</dbReference>
<dbReference type="AlphaFoldDB" id="R6WLC8"/>
<keyword evidence="4" id="KW-0732">Signal</keyword>
<dbReference type="InterPro" id="IPR005565">
    <property type="entry name" value="Hemolysn_activator_HlyB_C"/>
</dbReference>
<protein>
    <submittedName>
        <fullName evidence="8">Polypeptide-transport-associated domain-containing protein</fullName>
    </submittedName>
</protein>
<evidence type="ECO:0000256" key="3">
    <source>
        <dbReference type="ARBA" id="ARBA00023237"/>
    </source>
</evidence>
<sequence>MGKGLLVSSIALAAGFLLPVYADAAPVDTQQQIIAQKEQEQASKRAEQDLQHRVSQSMAKSQQQSSRLEAFVLPEEENSFRIKRFVLYAPKYGYKFTWIDEYLAQFNGQRIGVNGINELLKRINQEIINRGYVTTRAYVGEQDLSNGKFVFSLVPGIVGDIKFRNENTWGTLHNAVCMKRGSILNIRDIEQTIDNFNNVPSQSADIKIEPGSNEGESNLVIDIKRTKPWTLMTSVDNSGTKTTGRAQMSATLQLLQPFSANDVFYASWNEDATQSGERKGTRANSLYYSVPFGKERFTFSHSKNDYHQTVEYAVNPFVSSGKFTSYSISWNHLLQRDQKSKTDFELGLVHKTRHSYIDGTEIEVQRQKTTAMQVGVNHRQYLGASVLDASLKWQKGLPWYADAGPTDGMTDEATTQYNMYLFSANYTAPVPFGSGYDAQYNVSVRGQKADQRIYGSEFFSIGGWYSVRGFDGEQTLSAEDGLVVRNELRFPIDDLPHQLYLALDYGKVSGPSAEYLLGTELVGSAIGMRGRIGAFSYDAFVGYPVKKPEGFKTASRTYGLMLTAQI</sequence>
<evidence type="ECO:0000256" key="1">
    <source>
        <dbReference type="ARBA" id="ARBA00022452"/>
    </source>
</evidence>
<feature type="domain" description="ShlB POTRA" evidence="7">
    <location>
        <begin position="158"/>
        <end position="210"/>
    </location>
</feature>
<feature type="domain" description="Polypeptide-transport-associated ShlB-type" evidence="6">
    <location>
        <begin position="97"/>
        <end position="156"/>
    </location>
</feature>
<proteinExistence type="predicted"/>
<gene>
    <name evidence="8" type="ORF">BN587_01880</name>
</gene>
<feature type="signal peptide" evidence="4">
    <location>
        <begin position="1"/>
        <end position="24"/>
    </location>
</feature>
<dbReference type="Gene3D" id="3.10.20.310">
    <property type="entry name" value="membrane protein fhac"/>
    <property type="match status" value="1"/>
</dbReference>
<dbReference type="EMBL" id="CBGL010000027">
    <property type="protein sequence ID" value="CDD10210.1"/>
    <property type="molecule type" value="Genomic_DNA"/>
</dbReference>